<dbReference type="SUPFAM" id="SSF53756">
    <property type="entry name" value="UDP-Glycosyltransferase/glycogen phosphorylase"/>
    <property type="match status" value="1"/>
</dbReference>
<protein>
    <recommendedName>
        <fullName evidence="5">Glycosyltransferase</fullName>
        <ecNumber evidence="5">2.4.1.-</ecNumber>
    </recommendedName>
</protein>
<dbReference type="Gene3D" id="3.40.50.2000">
    <property type="entry name" value="Glycogen Phosphorylase B"/>
    <property type="match status" value="2"/>
</dbReference>
<keyword evidence="7" id="KW-1185">Reference proteome</keyword>
<organism evidence="6 7">
    <name type="scientific">Buddleja alternifolia</name>
    <dbReference type="NCBI Taxonomy" id="168488"/>
    <lineage>
        <taxon>Eukaryota</taxon>
        <taxon>Viridiplantae</taxon>
        <taxon>Streptophyta</taxon>
        <taxon>Embryophyta</taxon>
        <taxon>Tracheophyta</taxon>
        <taxon>Spermatophyta</taxon>
        <taxon>Magnoliopsida</taxon>
        <taxon>eudicotyledons</taxon>
        <taxon>Gunneridae</taxon>
        <taxon>Pentapetalae</taxon>
        <taxon>asterids</taxon>
        <taxon>lamiids</taxon>
        <taxon>Lamiales</taxon>
        <taxon>Scrophulariaceae</taxon>
        <taxon>Buddlejeae</taxon>
        <taxon>Buddleja</taxon>
    </lineage>
</organism>
<evidence type="ECO:0000256" key="1">
    <source>
        <dbReference type="ARBA" id="ARBA00009995"/>
    </source>
</evidence>
<proteinExistence type="inferred from homology"/>
<keyword evidence="3 4" id="KW-0808">Transferase</keyword>
<dbReference type="PROSITE" id="PS00375">
    <property type="entry name" value="UDPGT"/>
    <property type="match status" value="1"/>
</dbReference>
<accession>A0AAV6X1D9</accession>
<reference evidence="6" key="1">
    <citation type="submission" date="2019-10" db="EMBL/GenBank/DDBJ databases">
        <authorList>
            <person name="Zhang R."/>
            <person name="Pan Y."/>
            <person name="Wang J."/>
            <person name="Ma R."/>
            <person name="Yu S."/>
        </authorList>
    </citation>
    <scope>NUCLEOTIDE SEQUENCE</scope>
    <source>
        <strain evidence="6">LA-IB0</strain>
        <tissue evidence="6">Leaf</tissue>
    </source>
</reference>
<evidence type="ECO:0000256" key="3">
    <source>
        <dbReference type="ARBA" id="ARBA00022679"/>
    </source>
</evidence>
<evidence type="ECO:0000313" key="7">
    <source>
        <dbReference type="Proteomes" id="UP000826271"/>
    </source>
</evidence>
<evidence type="ECO:0000256" key="4">
    <source>
        <dbReference type="RuleBase" id="RU003718"/>
    </source>
</evidence>
<name>A0AAV6X1D9_9LAMI</name>
<evidence type="ECO:0000256" key="2">
    <source>
        <dbReference type="ARBA" id="ARBA00022676"/>
    </source>
</evidence>
<dbReference type="PANTHER" id="PTHR11926">
    <property type="entry name" value="GLUCOSYL/GLUCURONOSYL TRANSFERASES"/>
    <property type="match status" value="1"/>
</dbReference>
<dbReference type="GO" id="GO:0080043">
    <property type="term" value="F:quercetin 3-O-glucosyltransferase activity"/>
    <property type="evidence" value="ECO:0007669"/>
    <property type="project" value="TreeGrafter"/>
</dbReference>
<sequence length="480" mass="54596">MWENLGIKPHAIMIAVPYQGHLNPFVHLALKLASNGFTITFVHTEHAHHMISKSHNTNNVEFDIFSEARNSGLDIRYTTIFDGFPLQYDRELNVVEYWEHMLYNFPDYVDELVGKLIESLDPSSVPLLVADTFACWPGKIAKKYSLVNVSFWTQPALALAVGYYLDLLRENGHFPPKENNEYALINYIPGVEPIRTKDLMSYFQETDTTTIVHKLIFMAFEEVKKADFIICNTVQELEPETLSTMNREHPTYAIGPVNFSIKTNISKSLLSEIDCTKWLDTKPPGSVLYVSFGSIVQTNKQIIEEIAKGLLLSEVNFIWAIRHNIVSSIDMTDVLTIEFKDNIKDRGLIVPWCNQNSVLSHSAIGGFLTHCGWNSILEGVWCGVPMICYPVMYDQPTNRKLVVDDWKIGINLCDGVSVNGDEVAVKIKRLMSRETPDCIKHEMQKVRSIVHNALAEDGSSERNFDQFLKDLRDKIIHALP</sequence>
<dbReference type="FunFam" id="3.40.50.2000:FF:000078">
    <property type="entry name" value="Glycosyltransferase"/>
    <property type="match status" value="1"/>
</dbReference>
<dbReference type="InterPro" id="IPR035595">
    <property type="entry name" value="UDP_glycos_trans_CS"/>
</dbReference>
<dbReference type="Pfam" id="PF00201">
    <property type="entry name" value="UDPGT"/>
    <property type="match status" value="1"/>
</dbReference>
<comment type="caution">
    <text evidence="6">The sequence shown here is derived from an EMBL/GenBank/DDBJ whole genome shotgun (WGS) entry which is preliminary data.</text>
</comment>
<dbReference type="EC" id="2.4.1.-" evidence="5"/>
<gene>
    <name evidence="6" type="ORF">BUALT_Bualt09G0078500</name>
</gene>
<comment type="similarity">
    <text evidence="1 4">Belongs to the UDP-glycosyltransferase family.</text>
</comment>
<dbReference type="GO" id="GO:0080044">
    <property type="term" value="F:quercetin 7-O-glucosyltransferase activity"/>
    <property type="evidence" value="ECO:0007669"/>
    <property type="project" value="TreeGrafter"/>
</dbReference>
<dbReference type="PANTHER" id="PTHR11926:SF774">
    <property type="entry name" value="UDP-GLYCOSYLTRANSFERASE 85A1-RELATED"/>
    <property type="match status" value="1"/>
</dbReference>
<keyword evidence="2 4" id="KW-0328">Glycosyltransferase</keyword>
<evidence type="ECO:0000256" key="5">
    <source>
        <dbReference type="RuleBase" id="RU362057"/>
    </source>
</evidence>
<dbReference type="Proteomes" id="UP000826271">
    <property type="component" value="Unassembled WGS sequence"/>
</dbReference>
<dbReference type="AlphaFoldDB" id="A0AAV6X1D9"/>
<evidence type="ECO:0000313" key="6">
    <source>
        <dbReference type="EMBL" id="KAG8376581.1"/>
    </source>
</evidence>
<dbReference type="EMBL" id="WHWC01000009">
    <property type="protein sequence ID" value="KAG8376581.1"/>
    <property type="molecule type" value="Genomic_DNA"/>
</dbReference>
<dbReference type="CDD" id="cd03784">
    <property type="entry name" value="GT1_Gtf-like"/>
    <property type="match status" value="1"/>
</dbReference>
<dbReference type="InterPro" id="IPR002213">
    <property type="entry name" value="UDP_glucos_trans"/>
</dbReference>